<keyword evidence="4" id="KW-1003">Cell membrane</keyword>
<dbReference type="PANTHER" id="PTHR11923">
    <property type="entry name" value="SCAVENGER RECEPTOR CLASS B TYPE-1 SR-B1"/>
    <property type="match status" value="1"/>
</dbReference>
<dbReference type="OrthoDB" id="514335at2759"/>
<dbReference type="PRINTS" id="PR01609">
    <property type="entry name" value="CD36FAMILY"/>
</dbReference>
<evidence type="ECO:0000256" key="2">
    <source>
        <dbReference type="ARBA" id="ARBA00004651"/>
    </source>
</evidence>
<dbReference type="VEuPathDB" id="VectorBase:ISCW010934"/>
<organism evidence="14">
    <name type="scientific">Ixodes scapularis</name>
    <name type="common">Black-legged tick</name>
    <name type="synonym">Deer tick</name>
    <dbReference type="NCBI Taxonomy" id="6945"/>
    <lineage>
        <taxon>Eukaryota</taxon>
        <taxon>Metazoa</taxon>
        <taxon>Ecdysozoa</taxon>
        <taxon>Arthropoda</taxon>
        <taxon>Chelicerata</taxon>
        <taxon>Arachnida</taxon>
        <taxon>Acari</taxon>
        <taxon>Parasitiformes</taxon>
        <taxon>Ixodida</taxon>
        <taxon>Ixodoidea</taxon>
        <taxon>Ixodidae</taxon>
        <taxon>Ixodinae</taxon>
        <taxon>Ixodes</taxon>
    </lineage>
</organism>
<evidence type="ECO:0000256" key="4">
    <source>
        <dbReference type="ARBA" id="ARBA00022475"/>
    </source>
</evidence>
<name>A0A4D5S134_IXOSC</name>
<keyword evidence="9" id="KW-0675">Receptor</keyword>
<evidence type="ECO:0000256" key="12">
    <source>
        <dbReference type="ARBA" id="ARBA00042244"/>
    </source>
</evidence>
<dbReference type="VEuPathDB" id="VectorBase:ISCI010931"/>
<evidence type="ECO:0000256" key="9">
    <source>
        <dbReference type="ARBA" id="ARBA00023170"/>
    </source>
</evidence>
<reference evidence="14" key="1">
    <citation type="submission" date="2019-04" db="EMBL/GenBank/DDBJ databases">
        <title>An insight into the mialome of Ixodes scapularis.</title>
        <authorList>
            <person name="Ribeiro J.M."/>
            <person name="Mather T.N."/>
            <person name="Karim S."/>
        </authorList>
    </citation>
    <scope>NUCLEOTIDE SEQUENCE</scope>
</reference>
<dbReference type="VEuPathDB" id="VectorBase:ISCP_013192"/>
<proteinExistence type="inferred from homology"/>
<keyword evidence="6 13" id="KW-1133">Transmembrane helix</keyword>
<keyword evidence="10" id="KW-0325">Glycoprotein</keyword>
<dbReference type="VEuPathDB" id="VectorBase:ISCI010930"/>
<dbReference type="VEuPathDB" id="VectorBase:ISCW010931"/>
<dbReference type="GO" id="GO:0005901">
    <property type="term" value="C:caveola"/>
    <property type="evidence" value="ECO:0007669"/>
    <property type="project" value="UniProtKB-SubCell"/>
</dbReference>
<evidence type="ECO:0000256" key="13">
    <source>
        <dbReference type="SAM" id="Phobius"/>
    </source>
</evidence>
<evidence type="ECO:0000313" key="14">
    <source>
        <dbReference type="EMBL" id="MOY42724.1"/>
    </source>
</evidence>
<dbReference type="PANTHER" id="PTHR11923:SF110">
    <property type="entry name" value="SCAVENGER RECEPTOR CLASS B MEMBER 1"/>
    <property type="match status" value="1"/>
</dbReference>
<comment type="subcellular location">
    <subcellularLocation>
        <location evidence="2">Cell membrane</location>
        <topology evidence="2">Multi-pass membrane protein</topology>
    </subcellularLocation>
    <subcellularLocation>
        <location evidence="1">Membrane</location>
        <location evidence="1">Caveola</location>
        <topology evidence="1">Multi-pass membrane protein</topology>
    </subcellularLocation>
</comment>
<keyword evidence="8" id="KW-1015">Disulfide bond</keyword>
<protein>
    <recommendedName>
        <fullName evidence="11">Scavenger receptor class B member 1</fullName>
    </recommendedName>
    <alternativeName>
        <fullName evidence="12">SR-BI</fullName>
    </alternativeName>
</protein>
<evidence type="ECO:0000256" key="10">
    <source>
        <dbReference type="ARBA" id="ARBA00023180"/>
    </source>
</evidence>
<dbReference type="VEuPathDB" id="VectorBase:ISCI010934"/>
<keyword evidence="7 13" id="KW-0472">Membrane</keyword>
<dbReference type="VEuPathDB" id="VectorBase:ISCW010930"/>
<dbReference type="InterPro" id="IPR002159">
    <property type="entry name" value="CD36_fam"/>
</dbReference>
<sequence>MWSRRTSVICGVASLLLGTFSVVVLIKLDDAYRELLSHELALREGSRIFRSWKDVGSSFDTSARFYFFNVTNSGQVAKGEKPQLQELGPYVYRVVWVKDNITFHENDTVSFMQKLIFHFDAEQSAGSENDTVTTVNVPYAAASPMVEKQSSLTRFFTKGMLSAMGQSLWITKTVRELSFKGYPSALMILAAASKGGKSGRTGQQPKMADIVRKGHRTIADEAKSQPESKVGKFAYFAEKNDTFHGVLSMFTGVGNISRINQVDLVNGKTRFDMWGGDECNLIRGTFGNVRPPMATTDEQRVFIPDIKRSVMLRYVHDSKVGSVHTRRFAATPEVFASGKTRPENACYNKRTLPDGAADMGPVAKGAPVAVSLPHFLYGNQSEFGVEGLTPDEDKHLLYVDSEPTSGVSVSARARMQMNVILDGIPGTGTHSGEHRIVPLFWQEMRADAKPHIMSMVRLAALMPTVIRCTAIFVLIASSIVLVISSYFLVKARHSRRRVVSDPNSKVVPDKMAVYINGTGYMGAKGNGDSHRNGSHAMANGIPEADALLQQSVV</sequence>
<keyword evidence="5 13" id="KW-0812">Transmembrane</keyword>
<evidence type="ECO:0000256" key="5">
    <source>
        <dbReference type="ARBA" id="ARBA00022692"/>
    </source>
</evidence>
<comment type="similarity">
    <text evidence="3">Belongs to the CD36 family.</text>
</comment>
<evidence type="ECO:0000256" key="11">
    <source>
        <dbReference type="ARBA" id="ARBA00040821"/>
    </source>
</evidence>
<evidence type="ECO:0000256" key="1">
    <source>
        <dbReference type="ARBA" id="ARBA00004189"/>
    </source>
</evidence>
<evidence type="ECO:0000256" key="3">
    <source>
        <dbReference type="ARBA" id="ARBA00010532"/>
    </source>
</evidence>
<feature type="transmembrane region" description="Helical" evidence="13">
    <location>
        <begin position="470"/>
        <end position="489"/>
    </location>
</feature>
<dbReference type="Pfam" id="PF01130">
    <property type="entry name" value="CD36"/>
    <property type="match status" value="1"/>
</dbReference>
<dbReference type="AlphaFoldDB" id="A0A4D5S134"/>
<evidence type="ECO:0000256" key="7">
    <source>
        <dbReference type="ARBA" id="ARBA00023136"/>
    </source>
</evidence>
<accession>A0A4D5S134</accession>
<evidence type="ECO:0000256" key="6">
    <source>
        <dbReference type="ARBA" id="ARBA00022989"/>
    </source>
</evidence>
<dbReference type="EMBL" id="GHJT01008753">
    <property type="protein sequence ID" value="MOY42724.1"/>
    <property type="molecule type" value="Transcribed_RNA"/>
</dbReference>
<evidence type="ECO:0000256" key="8">
    <source>
        <dbReference type="ARBA" id="ARBA00023157"/>
    </source>
</evidence>